<gene>
    <name evidence="1" type="ORF">RRG08_032623</name>
</gene>
<dbReference type="AlphaFoldDB" id="A0AAE1CQK8"/>
<evidence type="ECO:0000313" key="1">
    <source>
        <dbReference type="EMBL" id="KAK3727664.1"/>
    </source>
</evidence>
<name>A0AAE1CQK8_9GAST</name>
<evidence type="ECO:0000313" key="2">
    <source>
        <dbReference type="Proteomes" id="UP001283361"/>
    </source>
</evidence>
<reference evidence="1" key="1">
    <citation type="journal article" date="2023" name="G3 (Bethesda)">
        <title>A reference genome for the long-term kleptoplast-retaining sea slug Elysia crispata morphotype clarki.</title>
        <authorList>
            <person name="Eastman K.E."/>
            <person name="Pendleton A.L."/>
            <person name="Shaikh M.A."/>
            <person name="Suttiyut T."/>
            <person name="Ogas R."/>
            <person name="Tomko P."/>
            <person name="Gavelis G."/>
            <person name="Widhalm J.R."/>
            <person name="Wisecaver J.H."/>
        </authorList>
    </citation>
    <scope>NUCLEOTIDE SEQUENCE</scope>
    <source>
        <strain evidence="1">ECLA1</strain>
    </source>
</reference>
<sequence length="113" mass="12485">MDTPDSTIGRKFLGVTHALLPYGFCLEGHDASYSVRCDGTEPGRVMPLNTAQVVHYIKYTRAGLLWTLIPRASTASNFQLEDHGQLAKLPRQFTPIMVISGADIRRAQDTRPG</sequence>
<keyword evidence="2" id="KW-1185">Reference proteome</keyword>
<protein>
    <submittedName>
        <fullName evidence="1">Uncharacterized protein</fullName>
    </submittedName>
</protein>
<organism evidence="1 2">
    <name type="scientific">Elysia crispata</name>
    <name type="common">lettuce slug</name>
    <dbReference type="NCBI Taxonomy" id="231223"/>
    <lineage>
        <taxon>Eukaryota</taxon>
        <taxon>Metazoa</taxon>
        <taxon>Spiralia</taxon>
        <taxon>Lophotrochozoa</taxon>
        <taxon>Mollusca</taxon>
        <taxon>Gastropoda</taxon>
        <taxon>Heterobranchia</taxon>
        <taxon>Euthyneura</taxon>
        <taxon>Panpulmonata</taxon>
        <taxon>Sacoglossa</taxon>
        <taxon>Placobranchoidea</taxon>
        <taxon>Plakobranchidae</taxon>
        <taxon>Elysia</taxon>
    </lineage>
</organism>
<proteinExistence type="predicted"/>
<accession>A0AAE1CQK8</accession>
<dbReference type="Proteomes" id="UP001283361">
    <property type="component" value="Unassembled WGS sequence"/>
</dbReference>
<dbReference type="EMBL" id="JAWDGP010007236">
    <property type="protein sequence ID" value="KAK3727664.1"/>
    <property type="molecule type" value="Genomic_DNA"/>
</dbReference>
<comment type="caution">
    <text evidence="1">The sequence shown here is derived from an EMBL/GenBank/DDBJ whole genome shotgun (WGS) entry which is preliminary data.</text>
</comment>